<dbReference type="Proteomes" id="UP001139456">
    <property type="component" value="Plasmid pW163"/>
</dbReference>
<accession>A0A855UE65</accession>
<sequence length="433" mass="51255">MGKLFIDEKGPQENFRISSPFNMEEKLAYGTDIMPGYVANAWYIGDKLDQFTEEFVELEKSYLKTLQNSNIELKGSIILKKRFKNGVTSLRSKDVEFYTELFKLLIKYKSMNLLFSVNKMSVIFDSRLLEWIYILEEKRMIKNAYLTKYTLTKYLDKEASEEVIKSILDLNTNSKEILNEIQKDMQKIVDSNKNNKRMEVQIENYKQIIAIIRKCKHFIVDTPEKITFDWNKVTYAMDLWLEENKIRGTIDPQSTDLYLDNGIKKTHFEKFEFKSISENVDSKNSAGIRVTDFLVAIAGNYIKSLYQGSRYDRNEPEKIKRLSEDFFNLTKEQFNLLKLMNHFFFASGQYSIVTDTFFDYEVIFEAFLNYFDTFDTFEKYKSIRNKTHVEDQYKLTAYYFYNKWHDSLGNDVLVKEMYSSTRNAVGLGMLRPL</sequence>
<dbReference type="EMBL" id="CP096047">
    <property type="protein sequence ID" value="UPQ25709.1"/>
    <property type="molecule type" value="Genomic_DNA"/>
</dbReference>
<dbReference type="AlphaFoldDB" id="A0A855UE65"/>
<evidence type="ECO:0000313" key="4">
    <source>
        <dbReference type="Proteomes" id="UP001139456"/>
    </source>
</evidence>
<keyword evidence="2" id="KW-0614">Plasmid</keyword>
<proteinExistence type="predicted"/>
<protein>
    <submittedName>
        <fullName evidence="1">Uncharacterized protein</fullName>
    </submittedName>
</protein>
<gene>
    <name evidence="1" type="ORF">DAI13_16905</name>
    <name evidence="2" type="ORF">MZO26_00240</name>
</gene>
<dbReference type="Proteomes" id="UP000244140">
    <property type="component" value="Unassembled WGS sequence"/>
</dbReference>
<evidence type="ECO:0000313" key="3">
    <source>
        <dbReference type="Proteomes" id="UP000244140"/>
    </source>
</evidence>
<dbReference type="EMBL" id="PZZH01000002">
    <property type="protein sequence ID" value="PTN72792.1"/>
    <property type="molecule type" value="Genomic_DNA"/>
</dbReference>
<name>A0A855UE65_ENTFL</name>
<dbReference type="RefSeq" id="WP_002393776.1">
    <property type="nucleotide sequence ID" value="NZ_CP030043.1"/>
</dbReference>
<reference evidence="1 3" key="1">
    <citation type="submission" date="2018-04" db="EMBL/GenBank/DDBJ databases">
        <authorList>
            <person name="Van Tyne D."/>
        </authorList>
    </citation>
    <scope>NUCLEOTIDE SEQUENCE [LARGE SCALE GENOMIC DNA]</scope>
    <source>
        <strain evidence="1 3">B2535</strain>
    </source>
</reference>
<geneLocation type="plasmid" evidence="2 4">
    <name>pW163</name>
</geneLocation>
<evidence type="ECO:0000313" key="2">
    <source>
        <dbReference type="EMBL" id="UPQ25709.1"/>
    </source>
</evidence>
<reference evidence="2" key="2">
    <citation type="submission" date="2022-04" db="EMBL/GenBank/DDBJ databases">
        <title>Heterogeneous transmission of optrA in Enterococcus faecium and Enterococcus faecalis isolates from a swine farrow-to-finish operation.</title>
        <authorList>
            <person name="Xuan H."/>
        </authorList>
    </citation>
    <scope>NUCLEOTIDE SEQUENCE</scope>
    <source>
        <strain evidence="2">AKSZ-163</strain>
        <plasmid evidence="2">pW163</plasmid>
    </source>
</reference>
<organism evidence="1 3">
    <name type="scientific">Enterococcus faecalis</name>
    <name type="common">Streptococcus faecalis</name>
    <dbReference type="NCBI Taxonomy" id="1351"/>
    <lineage>
        <taxon>Bacteria</taxon>
        <taxon>Bacillati</taxon>
        <taxon>Bacillota</taxon>
        <taxon>Bacilli</taxon>
        <taxon>Lactobacillales</taxon>
        <taxon>Enterococcaceae</taxon>
        <taxon>Enterococcus</taxon>
    </lineage>
</organism>
<evidence type="ECO:0000313" key="1">
    <source>
        <dbReference type="EMBL" id="PTN72792.1"/>
    </source>
</evidence>